<reference evidence="2" key="1">
    <citation type="submission" date="2023-10" db="EMBL/GenBank/DDBJ databases">
        <authorList>
            <person name="Chen Y."/>
            <person name="Shah S."/>
            <person name="Dougan E. K."/>
            <person name="Thang M."/>
            <person name="Chan C."/>
        </authorList>
    </citation>
    <scope>NUCLEOTIDE SEQUENCE [LARGE SCALE GENOMIC DNA]</scope>
</reference>
<proteinExistence type="predicted"/>
<protein>
    <submittedName>
        <fullName evidence="2">Uncharacterized protein</fullName>
    </submittedName>
</protein>
<sequence>MPSEPGSSSTVAFCSSACLEFVWAGSVTVHGKNVTGFSSLHQMLKQMLVDHREVCSKGGGSSGNRQRESAAAGVSVDSDRHIISAKMATFIDDEGQFIALKAFAIQLKSGGAAQHPASQSALFRILTDADLVGHLSIEQILDYCISVAEHAFPSEWADIAREVLALGRVPCSVAMIWENTQEVLRFGSFRARLIMQAIAFAIGKPGATVNSIDAAELANLTAQVGSDLTSCIENAGSHDIQLAGKEKQTEWWSTLLNDMRRNQHALKDITKHSPVANTDAATTSDAGAGAAQGSNGQLSQFQVKMEAKGGEGDGGVLACDGGSKQPGPEREPDAPKMAKEVQVLATETVNLASFYRFRMAADEVDLPFIKMIEAEAEKQVWNYYKSFSQHWGNISINFRAKDPTLEIDLTNDDLRLPFAGSVTTNPPKDGIKLGELYGVPFYMVGNASLFSEIAVPAYMVKVVENDPAMEIYWHDLQLNTSAQAPQQKKTGMSQFMSQQRLALKVPALKPAPSTTDAPITCETKPTRVALSGEAGVVRKRRQQHAPGAAKLAPRFGVAAYKTALAAAAAAAAASKQAAGGDGGSDGASAAGGGPISLDPVLVKAGKHLLR</sequence>
<feature type="region of interest" description="Disordered" evidence="1">
    <location>
        <begin position="312"/>
        <end position="336"/>
    </location>
</feature>
<dbReference type="EMBL" id="CAUYUJ010014452">
    <property type="protein sequence ID" value="CAK0841397.1"/>
    <property type="molecule type" value="Genomic_DNA"/>
</dbReference>
<feature type="compositionally biased region" description="Basic and acidic residues" evidence="1">
    <location>
        <begin position="327"/>
        <end position="336"/>
    </location>
</feature>
<dbReference type="Proteomes" id="UP001189429">
    <property type="component" value="Unassembled WGS sequence"/>
</dbReference>
<evidence type="ECO:0000313" key="2">
    <source>
        <dbReference type="EMBL" id="CAK0841397.1"/>
    </source>
</evidence>
<keyword evidence="3" id="KW-1185">Reference proteome</keyword>
<comment type="caution">
    <text evidence="2">The sequence shown here is derived from an EMBL/GenBank/DDBJ whole genome shotgun (WGS) entry which is preliminary data.</text>
</comment>
<gene>
    <name evidence="2" type="ORF">PCOR1329_LOCUS36611</name>
</gene>
<name>A0ABN9T8H5_9DINO</name>
<evidence type="ECO:0000256" key="1">
    <source>
        <dbReference type="SAM" id="MobiDB-lite"/>
    </source>
</evidence>
<organism evidence="2 3">
    <name type="scientific">Prorocentrum cordatum</name>
    <dbReference type="NCBI Taxonomy" id="2364126"/>
    <lineage>
        <taxon>Eukaryota</taxon>
        <taxon>Sar</taxon>
        <taxon>Alveolata</taxon>
        <taxon>Dinophyceae</taxon>
        <taxon>Prorocentrales</taxon>
        <taxon>Prorocentraceae</taxon>
        <taxon>Prorocentrum</taxon>
    </lineage>
</organism>
<accession>A0ABN9T8H5</accession>
<feature type="compositionally biased region" description="Low complexity" evidence="1">
    <location>
        <begin position="276"/>
        <end position="294"/>
    </location>
</feature>
<evidence type="ECO:0000313" key="3">
    <source>
        <dbReference type="Proteomes" id="UP001189429"/>
    </source>
</evidence>
<feature type="region of interest" description="Disordered" evidence="1">
    <location>
        <begin position="268"/>
        <end position="294"/>
    </location>
</feature>